<dbReference type="InterPro" id="IPR011044">
    <property type="entry name" value="Quino_amine_DH_bsu"/>
</dbReference>
<dbReference type="Proteomes" id="UP001163328">
    <property type="component" value="Chromosome"/>
</dbReference>
<evidence type="ECO:0000313" key="1">
    <source>
        <dbReference type="EMBL" id="UYW01358.1"/>
    </source>
</evidence>
<accession>A0ABY6M324</accession>
<dbReference type="RefSeq" id="WP_264433827.1">
    <property type="nucleotide sequence ID" value="NZ_CP081495.1"/>
</dbReference>
<evidence type="ECO:0008006" key="3">
    <source>
        <dbReference type="Google" id="ProtNLM"/>
    </source>
</evidence>
<name>A0ABY6M324_9FLAO</name>
<keyword evidence="2" id="KW-1185">Reference proteome</keyword>
<dbReference type="SUPFAM" id="SSF49299">
    <property type="entry name" value="PKD domain"/>
    <property type="match status" value="1"/>
</dbReference>
<evidence type="ECO:0000313" key="2">
    <source>
        <dbReference type="Proteomes" id="UP001163328"/>
    </source>
</evidence>
<protein>
    <recommendedName>
        <fullName evidence="3">PKD domain-containing protein</fullName>
    </recommendedName>
</protein>
<sequence length="539" mass="59290">MKKTIVSIFVFIFTIGNAQKQNYNWIFGVYNGLTWKEKQHIKVKGLFGTPDAILTDLPTSLSNPMLNTVEGTFTISDLNGNLLLYSDGANIYNKNNDAISGGLGGNSTSTQSGSIVLYPGEVNKYIAISAGFGNGVYQGLFYTIIDMNLNGGLGGIPNYPSTATPLRHLPFTGAKGILGETVTAGRHANRKDIWVLAPSRTSAAYPGKTALEVWAINSTNASEFQNTVHSSFELDDVITFPNNPGGYIRFTNDTKHFAWINFGDFPNPNGEVFLCIGDFDNETGTISNVRIKRNVQIDETSNGYGVEFTNDNKYLYITLSPPGPLGKWTSHLIVYDFEELLNTNSEQELLEVAPLKVISTPAAVITTSPNLYYGALQTSPDGRMYIANMWKNSVLVIDNPKDPVNMRLYELPTAGATRYGLPNFAVPWFTTGVEINQDPNSLCANKQIPIDFYIVDGEGYEQVDKITVDYGDGITQTDLVPLTPGIHSKKHTYSNPGMYNIKMDAYKADNTVFTSFDKTLIINSCSVKVNPFIRGEFKS</sequence>
<dbReference type="InterPro" id="IPR035986">
    <property type="entry name" value="PKD_dom_sf"/>
</dbReference>
<proteinExistence type="predicted"/>
<dbReference type="EMBL" id="CP081495">
    <property type="protein sequence ID" value="UYW01358.1"/>
    <property type="molecule type" value="Genomic_DNA"/>
</dbReference>
<dbReference type="SUPFAM" id="SSF50969">
    <property type="entry name" value="YVTN repeat-like/Quinoprotein amine dehydrogenase"/>
    <property type="match status" value="1"/>
</dbReference>
<dbReference type="Gene3D" id="2.60.40.10">
    <property type="entry name" value="Immunoglobulins"/>
    <property type="match status" value="1"/>
</dbReference>
<organism evidence="1 2">
    <name type="scientific">Flavobacterium agricola</name>
    <dbReference type="NCBI Taxonomy" id="2870839"/>
    <lineage>
        <taxon>Bacteria</taxon>
        <taxon>Pseudomonadati</taxon>
        <taxon>Bacteroidota</taxon>
        <taxon>Flavobacteriia</taxon>
        <taxon>Flavobacteriales</taxon>
        <taxon>Flavobacteriaceae</taxon>
        <taxon>Flavobacterium</taxon>
    </lineage>
</organism>
<gene>
    <name evidence="1" type="ORF">K5I29_13135</name>
</gene>
<dbReference type="InterPro" id="IPR013783">
    <property type="entry name" value="Ig-like_fold"/>
</dbReference>
<reference evidence="1" key="1">
    <citation type="submission" date="2021-08" db="EMBL/GenBank/DDBJ databases">
        <title>Flavobacterium sp. strain CC-SYL302.</title>
        <authorList>
            <person name="Lin S.-Y."/>
            <person name="Lee T.-H."/>
            <person name="Young C.-C."/>
        </authorList>
    </citation>
    <scope>NUCLEOTIDE SEQUENCE</scope>
    <source>
        <strain evidence="1">CC-SYL302</strain>
    </source>
</reference>